<dbReference type="AlphaFoldDB" id="A0A4R6X7R1"/>
<keyword evidence="1" id="KW-0175">Coiled coil</keyword>
<dbReference type="PANTHER" id="PTHR38043">
    <property type="entry name" value="PROTEIN HEMX"/>
    <property type="match status" value="1"/>
</dbReference>
<evidence type="ECO:0000313" key="4">
    <source>
        <dbReference type="Proteomes" id="UP000295729"/>
    </source>
</evidence>
<sequence>MTDKNEKALTENTDNSADESSLNSPKEDTSNATQPAPQNESKASNTLPAAALFVGVIAIGLSGWQYYQSHIVNNHQSTITATENKVVALEQQLSRIDRNVENTTQLTRRISDINDTVTATQAEAKALQSHTEQALIDISSKINKLSNADKNDWLLAEAEYLIRLANQRLLLDKDTRSAISLLSNADTILASLEDPLMFATRKAVAQDIQALKSVTSFDIEGRYLQLSALYDQVATLPQREPSKAWLAQQASAEAAPDQTSSSAIKQLLQEAWQGIKSLVVINYDQKPIKPLLPPAEYQELVTGIQLQLDVAQVALLKGEPVIYEKSLERIAKAVNQHFDTSAQSTIAFMTTLTSLQQVNPNPDVPMPRASLQAMKSLMQNWQRSDNEPTTPATQDQEDKTSDAVATSATEDASL</sequence>
<keyword evidence="3" id="KW-0489">Methyltransferase</keyword>
<feature type="coiled-coil region" evidence="1">
    <location>
        <begin position="72"/>
        <end position="106"/>
    </location>
</feature>
<reference evidence="3 4" key="1">
    <citation type="submission" date="2019-03" db="EMBL/GenBank/DDBJ databases">
        <title>Genomic Encyclopedia of Type Strains, Phase IV (KMG-IV): sequencing the most valuable type-strain genomes for metagenomic binning, comparative biology and taxonomic classification.</title>
        <authorList>
            <person name="Goeker M."/>
        </authorList>
    </citation>
    <scope>NUCLEOTIDE SEQUENCE [LARGE SCALE GENOMIC DNA]</scope>
    <source>
        <strain evidence="3 4">DSM 5604</strain>
    </source>
</reference>
<dbReference type="PANTHER" id="PTHR38043:SF1">
    <property type="entry name" value="PROTEIN HEMX"/>
    <property type="match status" value="1"/>
</dbReference>
<feature type="compositionally biased region" description="Polar residues" evidence="2">
    <location>
        <begin position="377"/>
        <end position="394"/>
    </location>
</feature>
<feature type="region of interest" description="Disordered" evidence="2">
    <location>
        <begin position="374"/>
        <end position="414"/>
    </location>
</feature>
<protein>
    <submittedName>
        <fullName evidence="3">Uroporphyrin-3 C-methyltransferase</fullName>
    </submittedName>
</protein>
<comment type="caution">
    <text evidence="3">The sequence shown here is derived from an EMBL/GenBank/DDBJ whole genome shotgun (WGS) entry which is preliminary data.</text>
</comment>
<dbReference type="Proteomes" id="UP000295729">
    <property type="component" value="Unassembled WGS sequence"/>
</dbReference>
<evidence type="ECO:0000256" key="2">
    <source>
        <dbReference type="SAM" id="MobiDB-lite"/>
    </source>
</evidence>
<dbReference type="RefSeq" id="WP_133562733.1">
    <property type="nucleotide sequence ID" value="NZ_SNZA01000003.1"/>
</dbReference>
<keyword evidence="4" id="KW-1185">Reference proteome</keyword>
<dbReference type="OrthoDB" id="5739852at2"/>
<feature type="compositionally biased region" description="Polar residues" evidence="2">
    <location>
        <begin position="403"/>
        <end position="414"/>
    </location>
</feature>
<feature type="compositionally biased region" description="Polar residues" evidence="2">
    <location>
        <begin position="10"/>
        <end position="43"/>
    </location>
</feature>
<dbReference type="EMBL" id="SNZA01000003">
    <property type="protein sequence ID" value="TDR13414.1"/>
    <property type="molecule type" value="Genomic_DNA"/>
</dbReference>
<feature type="region of interest" description="Disordered" evidence="2">
    <location>
        <begin position="1"/>
        <end position="43"/>
    </location>
</feature>
<proteinExistence type="predicted"/>
<name>A0A4R6X7R1_9GAMM</name>
<evidence type="ECO:0000313" key="3">
    <source>
        <dbReference type="EMBL" id="TDR13414.1"/>
    </source>
</evidence>
<evidence type="ECO:0000256" key="1">
    <source>
        <dbReference type="SAM" id="Coils"/>
    </source>
</evidence>
<organism evidence="3 4">
    <name type="scientific">Marinomonas communis</name>
    <dbReference type="NCBI Taxonomy" id="28254"/>
    <lineage>
        <taxon>Bacteria</taxon>
        <taxon>Pseudomonadati</taxon>
        <taxon>Pseudomonadota</taxon>
        <taxon>Gammaproteobacteria</taxon>
        <taxon>Oceanospirillales</taxon>
        <taxon>Oceanospirillaceae</taxon>
        <taxon>Marinomonas</taxon>
    </lineage>
</organism>
<accession>A0A4R6X7R1</accession>
<dbReference type="Pfam" id="PF04375">
    <property type="entry name" value="HemX"/>
    <property type="match status" value="1"/>
</dbReference>
<gene>
    <name evidence="3" type="ORF">C8D85_2296</name>
</gene>
<keyword evidence="3" id="KW-0808">Transferase</keyword>
<dbReference type="InterPro" id="IPR007470">
    <property type="entry name" value="HemX"/>
</dbReference>
<dbReference type="GO" id="GO:0008168">
    <property type="term" value="F:methyltransferase activity"/>
    <property type="evidence" value="ECO:0007669"/>
    <property type="project" value="UniProtKB-KW"/>
</dbReference>
<dbReference type="GO" id="GO:0032259">
    <property type="term" value="P:methylation"/>
    <property type="evidence" value="ECO:0007669"/>
    <property type="project" value="UniProtKB-KW"/>
</dbReference>